<dbReference type="PROSITE" id="PS00941">
    <property type="entry name" value="CARBOXYLESTERASE_B_2"/>
    <property type="match status" value="1"/>
</dbReference>
<accession>A0A6A6B2P1</accession>
<dbReference type="OrthoDB" id="408631at2759"/>
<gene>
    <name evidence="5" type="ORF">K452DRAFT_276861</name>
</gene>
<proteinExistence type="inferred from homology"/>
<reference evidence="5" key="1">
    <citation type="journal article" date="2020" name="Stud. Mycol.">
        <title>101 Dothideomycetes genomes: a test case for predicting lifestyles and emergence of pathogens.</title>
        <authorList>
            <person name="Haridas S."/>
            <person name="Albert R."/>
            <person name="Binder M."/>
            <person name="Bloem J."/>
            <person name="Labutti K."/>
            <person name="Salamov A."/>
            <person name="Andreopoulos B."/>
            <person name="Baker S."/>
            <person name="Barry K."/>
            <person name="Bills G."/>
            <person name="Bluhm B."/>
            <person name="Cannon C."/>
            <person name="Castanera R."/>
            <person name="Culley D."/>
            <person name="Daum C."/>
            <person name="Ezra D."/>
            <person name="Gonzalez J."/>
            <person name="Henrissat B."/>
            <person name="Kuo A."/>
            <person name="Liang C."/>
            <person name="Lipzen A."/>
            <person name="Lutzoni F."/>
            <person name="Magnuson J."/>
            <person name="Mondo S."/>
            <person name="Nolan M."/>
            <person name="Ohm R."/>
            <person name="Pangilinan J."/>
            <person name="Park H.-J."/>
            <person name="Ramirez L."/>
            <person name="Alfaro M."/>
            <person name="Sun H."/>
            <person name="Tritt A."/>
            <person name="Yoshinaga Y."/>
            <person name="Zwiers L.-H."/>
            <person name="Turgeon B."/>
            <person name="Goodwin S."/>
            <person name="Spatafora J."/>
            <person name="Crous P."/>
            <person name="Grigoriev I."/>
        </authorList>
    </citation>
    <scope>NUCLEOTIDE SEQUENCE</scope>
    <source>
        <strain evidence="5">CBS 121167</strain>
    </source>
</reference>
<dbReference type="Gene3D" id="3.40.50.1820">
    <property type="entry name" value="alpha/beta hydrolase"/>
    <property type="match status" value="1"/>
</dbReference>
<dbReference type="PROSITE" id="PS00122">
    <property type="entry name" value="CARBOXYLESTERASE_B_1"/>
    <property type="match status" value="1"/>
</dbReference>
<dbReference type="RefSeq" id="XP_033394172.1">
    <property type="nucleotide sequence ID" value="XM_033539300.1"/>
</dbReference>
<dbReference type="InterPro" id="IPR002018">
    <property type="entry name" value="CarbesteraseB"/>
</dbReference>
<dbReference type="Proteomes" id="UP000799438">
    <property type="component" value="Unassembled WGS sequence"/>
</dbReference>
<dbReference type="GO" id="GO:0016787">
    <property type="term" value="F:hydrolase activity"/>
    <property type="evidence" value="ECO:0007669"/>
    <property type="project" value="UniProtKB-KW"/>
</dbReference>
<evidence type="ECO:0000256" key="1">
    <source>
        <dbReference type="ARBA" id="ARBA00005964"/>
    </source>
</evidence>
<dbReference type="InterPro" id="IPR016187">
    <property type="entry name" value="CTDL_fold"/>
</dbReference>
<dbReference type="InterPro" id="IPR029058">
    <property type="entry name" value="AB_hydrolase_fold"/>
</dbReference>
<protein>
    <recommendedName>
        <fullName evidence="3">Carboxylic ester hydrolase</fullName>
        <ecNumber evidence="3">3.1.1.-</ecNumber>
    </recommendedName>
</protein>
<dbReference type="Pfam" id="PF00135">
    <property type="entry name" value="COesterase"/>
    <property type="match status" value="1"/>
</dbReference>
<dbReference type="PANTHER" id="PTHR43142:SF3">
    <property type="entry name" value="PUTATIVE (AFU_ORTHOLOGUE AFUA_3G09070)-RELATED"/>
    <property type="match status" value="1"/>
</dbReference>
<evidence type="ECO:0000256" key="3">
    <source>
        <dbReference type="RuleBase" id="RU361235"/>
    </source>
</evidence>
<keyword evidence="6" id="KW-1185">Reference proteome</keyword>
<dbReference type="AlphaFoldDB" id="A0A6A6B2P1"/>
<name>A0A6A6B2P1_9PEZI</name>
<dbReference type="InterPro" id="IPR019819">
    <property type="entry name" value="Carboxylesterase_B_CS"/>
</dbReference>
<evidence type="ECO:0000313" key="5">
    <source>
        <dbReference type="EMBL" id="KAF2138459.1"/>
    </source>
</evidence>
<evidence type="ECO:0000259" key="4">
    <source>
        <dbReference type="Pfam" id="PF00135"/>
    </source>
</evidence>
<sequence>MHFVYVGVKLTILGNGGATDVAVIVLDAPQTQQAAQTSCQTLGESLWTPLSNRTELPLAYLSYTNPSNKGLFYWTGGSADRDCLAISQNGTLAITTCEANLPVLCTQSAQLFTLNQTDTSARWQTTITTGGQTITGYRDKLSFRFLGIRYASPPQRFTYSTVYNDIGGVSALTAGPKCLQSSCTPSTCSEDCLFLNVWTPYLPSSPSTTKKLKPVMFWIHGGAFVEGTGSDPTFDGGNMASRGDVVVVSINYRLGTLGFLALDDGVTNGNFGIADQITALDWIRANIHAFGGDPQHITIFGQSAGADSVKVLLESPKAIGKFQAAILMSSLTGQGFALHDTQYFSIAEEVAQRANAILNETGCANATSQLDCLRKYDGTELISLTSHSSNPVIDGTYITSSGLLSGTSPVAHVPLMIGTMRDDAAAFISYPSPNSNTTDLASLLTSSGLYNTSYATSVASSGAFPLPPNPTNASLALFNTTARFTTDAEFRCLDYAIAYAGALHSLFPSVHYYEFNRSYQLTDYDPNAPVCDAPPSPAHPAGDPEQEYYKCHSGELYYVFGNVARQGLPFRDEGDIPFSQLVLDSWTAFARTGDPNLTEEFLRARGFDGTLAAVRRAGMWEQVSAESPAYRNLQWPLPGSVPFGETAQCEALGLGLGYYG</sequence>
<keyword evidence="2 3" id="KW-0378">Hydrolase</keyword>
<comment type="similarity">
    <text evidence="1 3">Belongs to the type-B carboxylesterase/lipase family.</text>
</comment>
<dbReference type="SUPFAM" id="SSF56436">
    <property type="entry name" value="C-type lectin-like"/>
    <property type="match status" value="1"/>
</dbReference>
<organism evidence="5 6">
    <name type="scientific">Aplosporella prunicola CBS 121167</name>
    <dbReference type="NCBI Taxonomy" id="1176127"/>
    <lineage>
        <taxon>Eukaryota</taxon>
        <taxon>Fungi</taxon>
        <taxon>Dikarya</taxon>
        <taxon>Ascomycota</taxon>
        <taxon>Pezizomycotina</taxon>
        <taxon>Dothideomycetes</taxon>
        <taxon>Dothideomycetes incertae sedis</taxon>
        <taxon>Botryosphaeriales</taxon>
        <taxon>Aplosporellaceae</taxon>
        <taxon>Aplosporella</taxon>
    </lineage>
</organism>
<dbReference type="PANTHER" id="PTHR43142">
    <property type="entry name" value="CARBOXYLIC ESTER HYDROLASE"/>
    <property type="match status" value="1"/>
</dbReference>
<dbReference type="SUPFAM" id="SSF53474">
    <property type="entry name" value="alpha/beta-Hydrolases"/>
    <property type="match status" value="1"/>
</dbReference>
<feature type="domain" description="Carboxylesterase type B" evidence="4">
    <location>
        <begin position="143"/>
        <end position="632"/>
    </location>
</feature>
<dbReference type="GeneID" id="54296796"/>
<dbReference type="InterPro" id="IPR019826">
    <property type="entry name" value="Carboxylesterase_B_AS"/>
</dbReference>
<evidence type="ECO:0000256" key="2">
    <source>
        <dbReference type="ARBA" id="ARBA00022801"/>
    </source>
</evidence>
<evidence type="ECO:0000313" key="6">
    <source>
        <dbReference type="Proteomes" id="UP000799438"/>
    </source>
</evidence>
<dbReference type="EMBL" id="ML995496">
    <property type="protein sequence ID" value="KAF2138459.1"/>
    <property type="molecule type" value="Genomic_DNA"/>
</dbReference>
<dbReference type="EC" id="3.1.1.-" evidence="3"/>